<keyword evidence="2" id="KW-1185">Reference proteome</keyword>
<dbReference type="Gene3D" id="2.60.120.200">
    <property type="match status" value="1"/>
</dbReference>
<accession>A0ABP8MQ83</accession>
<dbReference type="Proteomes" id="UP001501410">
    <property type="component" value="Unassembled WGS sequence"/>
</dbReference>
<gene>
    <name evidence="1" type="ORF">GCM10023092_12920</name>
</gene>
<organism evidence="1 2">
    <name type="scientific">Rurimicrobium arvi</name>
    <dbReference type="NCBI Taxonomy" id="2049916"/>
    <lineage>
        <taxon>Bacteria</taxon>
        <taxon>Pseudomonadati</taxon>
        <taxon>Bacteroidota</taxon>
        <taxon>Chitinophagia</taxon>
        <taxon>Chitinophagales</taxon>
        <taxon>Chitinophagaceae</taxon>
        <taxon>Rurimicrobium</taxon>
    </lineage>
</organism>
<name>A0ABP8MQ83_9BACT</name>
<comment type="caution">
    <text evidence="1">The sequence shown here is derived from an EMBL/GenBank/DDBJ whole genome shotgun (WGS) entry which is preliminary data.</text>
</comment>
<evidence type="ECO:0000313" key="1">
    <source>
        <dbReference type="EMBL" id="GAA4453072.1"/>
    </source>
</evidence>
<reference evidence="2" key="1">
    <citation type="journal article" date="2019" name="Int. J. Syst. Evol. Microbiol.">
        <title>The Global Catalogue of Microorganisms (GCM) 10K type strain sequencing project: providing services to taxonomists for standard genome sequencing and annotation.</title>
        <authorList>
            <consortium name="The Broad Institute Genomics Platform"/>
            <consortium name="The Broad Institute Genome Sequencing Center for Infectious Disease"/>
            <person name="Wu L."/>
            <person name="Ma J."/>
        </authorList>
    </citation>
    <scope>NUCLEOTIDE SEQUENCE [LARGE SCALE GENOMIC DNA]</scope>
    <source>
        <strain evidence="2">JCM 31921</strain>
    </source>
</reference>
<dbReference type="EMBL" id="BAABEZ010000020">
    <property type="protein sequence ID" value="GAA4453072.1"/>
    <property type="molecule type" value="Genomic_DNA"/>
</dbReference>
<evidence type="ECO:0000313" key="2">
    <source>
        <dbReference type="Proteomes" id="UP001501410"/>
    </source>
</evidence>
<sequence length="294" mass="30555">MFYALNKNNLLLDQLPNTAKSVAYSVRKLRKGYTGYAIRVRRSGGGSGAGSPEGDVAFDGNGVVSAGSVITITKAGGGYSVGNTTTFSTFYGASTSYNVFVTIWYDQSGNGNNAAQTTGSAQPQIVSSGVLLQENGMATLEFSGAHASENLTLGTGINLTSGTLFGVCKVVSASSTVGIADNGTYSYNLNTYNNTGYLGVTQYGSADAPGTLAYTTSLNTYSWSKSSANTYVELNSRTASSTASLNIPVAVGQVYGNAISGSTLRISEFLVMAYTSTAMRTAVFENQKLDFATP</sequence>
<proteinExistence type="predicted"/>
<protein>
    <submittedName>
        <fullName evidence="1">Uncharacterized protein</fullName>
    </submittedName>
</protein>